<dbReference type="Gene3D" id="3.30.2290.10">
    <property type="entry name" value="PmbA/TldD superfamily"/>
    <property type="match status" value="1"/>
</dbReference>
<comment type="caution">
    <text evidence="2">The sequence shown here is derived from an EMBL/GenBank/DDBJ whole genome shotgun (WGS) entry which is preliminary data.</text>
</comment>
<organism evidence="2 3">
    <name type="scientific">Lutispora saccharofermentans</name>
    <dbReference type="NCBI Taxonomy" id="3024236"/>
    <lineage>
        <taxon>Bacteria</taxon>
        <taxon>Bacillati</taxon>
        <taxon>Bacillota</taxon>
        <taxon>Clostridia</taxon>
        <taxon>Lutisporales</taxon>
        <taxon>Lutisporaceae</taxon>
        <taxon>Lutispora</taxon>
    </lineage>
</organism>
<accession>A0ABT1NCL6</accession>
<dbReference type="SUPFAM" id="SSF111283">
    <property type="entry name" value="Putative modulator of DNA gyrase, PmbA/TldD"/>
    <property type="match status" value="1"/>
</dbReference>
<proteinExistence type="predicted"/>
<dbReference type="PANTHER" id="PTHR43666:SF1">
    <property type="entry name" value="CONSERVED PROTEIN"/>
    <property type="match status" value="1"/>
</dbReference>
<name>A0ABT1NCL6_9FIRM</name>
<reference evidence="2 3" key="1">
    <citation type="submission" date="2021-10" db="EMBL/GenBank/DDBJ databases">
        <title>Lutispora strain m25 sp. nov., a thermophilic, non-spore-forming bacterium isolated from a lab-scale methanogenic bioreactor digesting anaerobic sludge.</title>
        <authorList>
            <person name="El Houari A."/>
            <person name="Mcdonald J."/>
        </authorList>
    </citation>
    <scope>NUCLEOTIDE SEQUENCE [LARGE SCALE GENOMIC DNA]</scope>
    <source>
        <strain evidence="3">m25</strain>
    </source>
</reference>
<dbReference type="InterPro" id="IPR035068">
    <property type="entry name" value="TldD/PmbA_N"/>
</dbReference>
<dbReference type="EMBL" id="JAJEKE010000003">
    <property type="protein sequence ID" value="MCQ1529005.1"/>
    <property type="molecule type" value="Genomic_DNA"/>
</dbReference>
<keyword evidence="3" id="KW-1185">Reference proteome</keyword>
<feature type="domain" description="Metalloprotease TldD/E C-terminal" evidence="1">
    <location>
        <begin position="218"/>
        <end position="440"/>
    </location>
</feature>
<dbReference type="Proteomes" id="UP001651880">
    <property type="component" value="Unassembled WGS sequence"/>
</dbReference>
<dbReference type="PANTHER" id="PTHR43666">
    <property type="entry name" value="TLDD PROTEIN"/>
    <property type="match status" value="1"/>
</dbReference>
<evidence type="ECO:0000313" key="2">
    <source>
        <dbReference type="EMBL" id="MCQ1529005.1"/>
    </source>
</evidence>
<dbReference type="InterPro" id="IPR045569">
    <property type="entry name" value="Metalloprtase-TldD/E_C"/>
</dbReference>
<gene>
    <name evidence="2" type="ORF">LJD61_05520</name>
</gene>
<sequence>MLNKKEAYDLIDKVLTYCSHYTMVTVNSQEEGLTRFANSEIHQNVFKADNSVEIIVYEGKRQSKISTNILDDESLREMVRTAEENLRYMPEGEFEMPEVASPLEIACEEYDEELEGKFGITNRAALIKASINTLDSGFTGSGALSLTKTAIAIGNTKGIRRYARLDSVNFNTVVTHESGASGCTEYSTNKAGNMDVMQLFKIAYLKAKAALNPTSIEPGSYTVILEPLAVGELLNYMNYCGFSAKSVYTGMSYLTGKKGQKVFGDNISIYDDKDDENTFRIPFDFEGYERKRLNIIDKGIAKDLAYDTKSALREGVETTGHSIGDSSLGGFPVNLVMENGDKSIEDIIKEADNAILVTRFHYMNIVDPRQAVLTALTRDGLYMIKNGRISHAVKNMRFTESMLKAFNNVAEISKERVKVPGFFGVVYVPALKIENFHFTGKTE</sequence>
<dbReference type="Pfam" id="PF19289">
    <property type="entry name" value="PmbA_TldD_3rd"/>
    <property type="match status" value="1"/>
</dbReference>
<evidence type="ECO:0000313" key="3">
    <source>
        <dbReference type="Proteomes" id="UP001651880"/>
    </source>
</evidence>
<evidence type="ECO:0000259" key="1">
    <source>
        <dbReference type="Pfam" id="PF19289"/>
    </source>
</evidence>
<dbReference type="RefSeq" id="WP_255226525.1">
    <property type="nucleotide sequence ID" value="NZ_JAJEKE010000003.1"/>
</dbReference>
<protein>
    <submittedName>
        <fullName evidence="2">TldD/PmbA family protein</fullName>
    </submittedName>
</protein>
<dbReference type="InterPro" id="IPR036059">
    <property type="entry name" value="TldD/PmbA_sf"/>
</dbReference>